<name>A0A7W8HGD1_9BURK</name>
<accession>A0A7W8HGD1</accession>
<dbReference type="Pfam" id="PF16510">
    <property type="entry name" value="P22_portal"/>
    <property type="match status" value="1"/>
</dbReference>
<dbReference type="AlphaFoldDB" id="A0A7W8HGD1"/>
<protein>
    <submittedName>
        <fullName evidence="2">Ribosome-associated translation inhibitor RaiA</fullName>
    </submittedName>
</protein>
<evidence type="ECO:0000256" key="1">
    <source>
        <dbReference type="SAM" id="Coils"/>
    </source>
</evidence>
<dbReference type="EMBL" id="JACHGB010000003">
    <property type="protein sequence ID" value="MBB5271342.1"/>
    <property type="molecule type" value="Genomic_DNA"/>
</dbReference>
<evidence type="ECO:0000313" key="2">
    <source>
        <dbReference type="EMBL" id="MBB5271342.1"/>
    </source>
</evidence>
<keyword evidence="1" id="KW-0175">Coiled coil</keyword>
<dbReference type="RefSeq" id="WP_183965635.1">
    <property type="nucleotide sequence ID" value="NZ_BAABEW010000001.1"/>
</dbReference>
<dbReference type="Proteomes" id="UP000532440">
    <property type="component" value="Unassembled WGS sequence"/>
</dbReference>
<gene>
    <name evidence="2" type="ORF">HNQ70_001352</name>
</gene>
<sequence length="782" mass="88397">MAEPLDFSIKRTTAPGEDYYRRQAESMELNASVTEQPSNPLDDAAARKVHRRLLEWYYHEKDRQSANRLEMAMDSDFYDNLQWDPQDAAELQSRGQMPLVYNEVAPMVDWIIGTERRAKVDWRVLPRTEDDVQMADVKTKVLKYTADVNRVTFNRSRAFADAVKVGVGWLDDGVRDDPTQDIIYSKYEDWRQVLWDSTSYDLDLSDARYLFRWRWVDEDIAAEMFPSRVDQVREAVEDTQHRTTDEYEDEVWWHPEERAQLLGTEATRTGRFGAASVGEAKRRRVKLIEAQYRMPVKARLVSSGPLRGAFVDERDMALMAALNRVGGSIIEKLVMRVHVAVFTDTHMLAMAPSVFRHNRFTLTPVWCYRRGSDRLPYGVIRRVRDIQQDLNKRASKALFLLNTNQIIADEGAVADWDVARDEVSRPDGVVLKKPGKEFAIRRDTDAATGQISMMTLAAQSIQKSAGVSDENLGRRTNAVSGEAIKARQLQGSVVTTEPFDNLRFAVQVQGEKQLVLAEQFYTEEKVVRLTGAKGALEWVKVNQPEVQADGTVRFINDITASMADFMVADADYAGTLRQVMFESLNAMAMRLPPEVALRLMAMAMDYSDLPNKDEIAREIRQITGQPDPSVEPTPEEAQQLAQQQQMQVEALQMQREQAMLALEEARAKVRELNARAAKLEAEAGAGSPDGQMQAAIDQVRAQAAQEIDRLSDALRKANAELAARTIQANKDADVAIERARIEAASRERVAEIQAGSDRAIDQLSRRLAELEQRMNTRPAAPA</sequence>
<dbReference type="InterPro" id="IPR032427">
    <property type="entry name" value="P22_portal"/>
</dbReference>
<comment type="caution">
    <text evidence="2">The sequence shown here is derived from an EMBL/GenBank/DDBJ whole genome shotgun (WGS) entry which is preliminary data.</text>
</comment>
<reference evidence="2 3" key="1">
    <citation type="submission" date="2020-08" db="EMBL/GenBank/DDBJ databases">
        <title>Genomic Encyclopedia of Type Strains, Phase IV (KMG-IV): sequencing the most valuable type-strain genomes for metagenomic binning, comparative biology and taxonomic classification.</title>
        <authorList>
            <person name="Goeker M."/>
        </authorList>
    </citation>
    <scope>NUCLEOTIDE SEQUENCE [LARGE SCALE GENOMIC DNA]</scope>
    <source>
        <strain evidence="2 3">DSM 29781</strain>
    </source>
</reference>
<evidence type="ECO:0000313" key="3">
    <source>
        <dbReference type="Proteomes" id="UP000532440"/>
    </source>
</evidence>
<feature type="coiled-coil region" evidence="1">
    <location>
        <begin position="641"/>
        <end position="720"/>
    </location>
</feature>
<organism evidence="2 3">
    <name type="scientific">Quisquiliibacterium transsilvanicum</name>
    <dbReference type="NCBI Taxonomy" id="1549638"/>
    <lineage>
        <taxon>Bacteria</taxon>
        <taxon>Pseudomonadati</taxon>
        <taxon>Pseudomonadota</taxon>
        <taxon>Betaproteobacteria</taxon>
        <taxon>Burkholderiales</taxon>
        <taxon>Burkholderiaceae</taxon>
        <taxon>Quisquiliibacterium</taxon>
    </lineage>
</organism>
<proteinExistence type="predicted"/>
<keyword evidence="3" id="KW-1185">Reference proteome</keyword>